<evidence type="ECO:0000259" key="11">
    <source>
        <dbReference type="Pfam" id="PF03033"/>
    </source>
</evidence>
<dbReference type="GO" id="GO:0005975">
    <property type="term" value="P:carbohydrate metabolic process"/>
    <property type="evidence" value="ECO:0007669"/>
    <property type="project" value="InterPro"/>
</dbReference>
<feature type="domain" description="Glycosyltransferase family 28 N-terminal" evidence="11">
    <location>
        <begin position="12"/>
        <end position="147"/>
    </location>
</feature>
<dbReference type="AlphaFoldDB" id="A0A2W4ZTM2"/>
<dbReference type="GO" id="GO:0051301">
    <property type="term" value="P:cell division"/>
    <property type="evidence" value="ECO:0007669"/>
    <property type="project" value="UniProtKB-KW"/>
</dbReference>
<comment type="catalytic activity">
    <reaction evidence="10">
        <text>di-trans,octa-cis-undecaprenyl diphospho-N-acetyl-alpha-D-muramoyl-L-alanyl-D-glutamyl-meso-2,6-diaminopimeloyl-D-alanyl-D-alanine + UDP-N-acetyl-alpha-D-glucosamine = di-trans,octa-cis-undecaprenyl diphospho-[N-acetyl-alpha-D-glucosaminyl-(1-&gt;4)]-N-acetyl-alpha-D-muramoyl-L-alanyl-D-glutamyl-meso-2,6-diaminopimeloyl-D-alanyl-D-alanine + UDP + H(+)</text>
        <dbReference type="Rhea" id="RHEA:31227"/>
        <dbReference type="ChEBI" id="CHEBI:15378"/>
        <dbReference type="ChEBI" id="CHEBI:57705"/>
        <dbReference type="ChEBI" id="CHEBI:58223"/>
        <dbReference type="ChEBI" id="CHEBI:61387"/>
        <dbReference type="ChEBI" id="CHEBI:61388"/>
        <dbReference type="EC" id="2.4.1.227"/>
    </reaction>
</comment>
<keyword evidence="9 10" id="KW-0961">Cell wall biogenesis/degradation</keyword>
<dbReference type="InterPro" id="IPR007235">
    <property type="entry name" value="Glyco_trans_28_C"/>
</dbReference>
<evidence type="ECO:0000256" key="7">
    <source>
        <dbReference type="ARBA" id="ARBA00023136"/>
    </source>
</evidence>
<comment type="caution">
    <text evidence="10">Lacks conserved residue(s) required for the propagation of feature annotation.</text>
</comment>
<evidence type="ECO:0000313" key="13">
    <source>
        <dbReference type="EMBL" id="PZO84112.1"/>
    </source>
</evidence>
<dbReference type="SUPFAM" id="SSF53756">
    <property type="entry name" value="UDP-Glycosyltransferase/glycogen phosphorylase"/>
    <property type="match status" value="1"/>
</dbReference>
<dbReference type="NCBIfam" id="TIGR01133">
    <property type="entry name" value="murG"/>
    <property type="match status" value="1"/>
</dbReference>
<dbReference type="UniPathway" id="UPA00219"/>
<comment type="subcellular location">
    <subcellularLocation>
        <location evidence="10">Cell membrane</location>
        <topology evidence="10">Peripheral membrane protein</topology>
        <orientation evidence="10">Cytoplasmic side</orientation>
    </subcellularLocation>
</comment>
<keyword evidence="1 10" id="KW-1003">Cell membrane</keyword>
<sequence>MSDGIKALPKLILLSAGGTGGHLFPADALAQDLISRGYRVALATDIRGKRFEPFAGGIPVYVLNSGTIGAGIMKKIKSAFSLGMGFFQARKLLADLKPAVVVGFGGYPSVPGIYAAQTMKIPTIIHEQNAVLGRANVFLAPKAEKIAVAWAHIEGLDNADENRAIVTGNPVRSDIAGLYNKPYPTIEQDGPLRIFITGGSQGASVFSEIMPEALARLPAHHRERLDIVQQCREEDVERVKSIYDAAKIKSDLRPFFKDMALQLERCHLFIGRSGAGTVSEVTTAGRPAIFVPYPHHADQQQKRNADAVADAGGAWVMTQNGFTPEALLARLETFLQNPETLFRAAENARSCGRPDAARKLGNIVMAIASGWDKHPQG</sequence>
<reference evidence="13 14" key="1">
    <citation type="submission" date="2017-08" db="EMBL/GenBank/DDBJ databases">
        <title>Infants hospitalized years apart are colonized by the same room-sourced microbial strains.</title>
        <authorList>
            <person name="Brooks B."/>
            <person name="Olm M.R."/>
            <person name="Firek B.A."/>
            <person name="Baker R."/>
            <person name="Thomas B.C."/>
            <person name="Morowitz M.J."/>
            <person name="Banfield J.F."/>
        </authorList>
    </citation>
    <scope>NUCLEOTIDE SEQUENCE [LARGE SCALE GENOMIC DNA]</scope>
    <source>
        <strain evidence="13">S2_018_000_R2_104</strain>
    </source>
</reference>
<dbReference type="CDD" id="cd03785">
    <property type="entry name" value="GT28_MurG"/>
    <property type="match status" value="1"/>
</dbReference>
<keyword evidence="3 10" id="KW-0328">Glycosyltransferase</keyword>
<protein>
    <recommendedName>
        <fullName evidence="10">UDP-N-acetylglucosamine--N-acetylmuramyl-(pentapeptide) pyrophosphoryl-undecaprenol N-acetylglucosamine transferase</fullName>
        <ecNumber evidence="10">2.4.1.227</ecNumber>
    </recommendedName>
    <alternativeName>
        <fullName evidence="10">Undecaprenyl-PP-MurNAc-pentapeptide-UDPGlcNAc GlcNAc transferase</fullName>
    </alternativeName>
</protein>
<keyword evidence="7 10" id="KW-0472">Membrane</keyword>
<keyword evidence="6 10" id="KW-0573">Peptidoglycan synthesis</keyword>
<feature type="binding site" evidence="10">
    <location>
        <begin position="19"/>
        <end position="21"/>
    </location>
    <ligand>
        <name>UDP-N-acetyl-alpha-D-glucosamine</name>
        <dbReference type="ChEBI" id="CHEBI:57705"/>
    </ligand>
</feature>
<dbReference type="HAMAP" id="MF_00033">
    <property type="entry name" value="MurG"/>
    <property type="match status" value="1"/>
</dbReference>
<comment type="function">
    <text evidence="10">Cell wall formation. Catalyzes the transfer of a GlcNAc subunit on undecaprenyl-pyrophosphoryl-MurNAc-pentapeptide (lipid intermediate I) to form undecaprenyl-pyrophosphoryl-MurNAc-(pentapeptide)GlcNAc (lipid intermediate II).</text>
</comment>
<evidence type="ECO:0000256" key="6">
    <source>
        <dbReference type="ARBA" id="ARBA00022984"/>
    </source>
</evidence>
<dbReference type="Gene3D" id="3.40.50.2000">
    <property type="entry name" value="Glycogen Phosphorylase B"/>
    <property type="match status" value="2"/>
</dbReference>
<dbReference type="Proteomes" id="UP000249557">
    <property type="component" value="Unassembled WGS sequence"/>
</dbReference>
<proteinExistence type="inferred from homology"/>
<dbReference type="GO" id="GO:0051991">
    <property type="term" value="F:UDP-N-acetyl-D-glucosamine:N-acetylmuramoyl-L-alanyl-D-glutamyl-meso-2,6-diaminopimelyl-D-alanyl-D-alanine-diphosphoundecaprenol 4-beta-N-acetylglucosaminlytransferase activity"/>
    <property type="evidence" value="ECO:0007669"/>
    <property type="project" value="RHEA"/>
</dbReference>
<organism evidence="13 14">
    <name type="scientific">Micavibrio aeruginosavorus</name>
    <dbReference type="NCBI Taxonomy" id="349221"/>
    <lineage>
        <taxon>Bacteria</taxon>
        <taxon>Pseudomonadati</taxon>
        <taxon>Bdellovibrionota</taxon>
        <taxon>Bdellovibrionia</taxon>
        <taxon>Bdellovibrionales</taxon>
        <taxon>Pseudobdellovibrionaceae</taxon>
        <taxon>Micavibrio</taxon>
    </lineage>
</organism>
<comment type="caution">
    <text evidence="13">The sequence shown here is derived from an EMBL/GenBank/DDBJ whole genome shotgun (WGS) entry which is preliminary data.</text>
</comment>
<dbReference type="EMBL" id="QFNK01000187">
    <property type="protein sequence ID" value="PZO84112.1"/>
    <property type="molecule type" value="Genomic_DNA"/>
</dbReference>
<dbReference type="PANTHER" id="PTHR21015">
    <property type="entry name" value="UDP-N-ACETYLGLUCOSAMINE--N-ACETYLMURAMYL-(PENTAPEPTIDE) PYROPHOSPHORYL-UNDECAPRENOL N-ACETYLGLUCOSAMINE TRANSFERASE 1"/>
    <property type="match status" value="1"/>
</dbReference>
<dbReference type="InterPro" id="IPR004276">
    <property type="entry name" value="GlycoTrans_28_N"/>
</dbReference>
<dbReference type="Pfam" id="PF04101">
    <property type="entry name" value="Glyco_tran_28_C"/>
    <property type="match status" value="1"/>
</dbReference>
<feature type="binding site" evidence="10">
    <location>
        <position position="200"/>
    </location>
    <ligand>
        <name>UDP-N-acetyl-alpha-D-glucosamine</name>
        <dbReference type="ChEBI" id="CHEBI:57705"/>
    </ligand>
</feature>
<comment type="pathway">
    <text evidence="10">Cell wall biogenesis; peptidoglycan biosynthesis.</text>
</comment>
<evidence type="ECO:0000313" key="14">
    <source>
        <dbReference type="Proteomes" id="UP000249557"/>
    </source>
</evidence>
<feature type="domain" description="Glycosyl transferase family 28 C-terminal" evidence="12">
    <location>
        <begin position="194"/>
        <end position="357"/>
    </location>
</feature>
<evidence type="ECO:0000256" key="3">
    <source>
        <dbReference type="ARBA" id="ARBA00022676"/>
    </source>
</evidence>
<dbReference type="InterPro" id="IPR006009">
    <property type="entry name" value="GlcNAc_MurG"/>
</dbReference>
<evidence type="ECO:0000256" key="2">
    <source>
        <dbReference type="ARBA" id="ARBA00022618"/>
    </source>
</evidence>
<evidence type="ECO:0000256" key="1">
    <source>
        <dbReference type="ARBA" id="ARBA00022475"/>
    </source>
</evidence>
<comment type="similarity">
    <text evidence="10">Belongs to the glycosyltransferase 28 family. MurG subfamily.</text>
</comment>
<keyword evidence="4 10" id="KW-0808">Transferase</keyword>
<evidence type="ECO:0000259" key="12">
    <source>
        <dbReference type="Pfam" id="PF04101"/>
    </source>
</evidence>
<evidence type="ECO:0000256" key="5">
    <source>
        <dbReference type="ARBA" id="ARBA00022960"/>
    </source>
</evidence>
<keyword evidence="8 10" id="KW-0131">Cell cycle</keyword>
<evidence type="ECO:0000256" key="9">
    <source>
        <dbReference type="ARBA" id="ARBA00023316"/>
    </source>
</evidence>
<dbReference type="PANTHER" id="PTHR21015:SF22">
    <property type="entry name" value="GLYCOSYLTRANSFERASE"/>
    <property type="match status" value="1"/>
</dbReference>
<dbReference type="Pfam" id="PF03033">
    <property type="entry name" value="Glyco_transf_28"/>
    <property type="match status" value="1"/>
</dbReference>
<dbReference type="GO" id="GO:0005886">
    <property type="term" value="C:plasma membrane"/>
    <property type="evidence" value="ECO:0007669"/>
    <property type="project" value="UniProtKB-SubCell"/>
</dbReference>
<dbReference type="GO" id="GO:0071555">
    <property type="term" value="P:cell wall organization"/>
    <property type="evidence" value="ECO:0007669"/>
    <property type="project" value="UniProtKB-KW"/>
</dbReference>
<evidence type="ECO:0000256" key="8">
    <source>
        <dbReference type="ARBA" id="ARBA00023306"/>
    </source>
</evidence>
<gene>
    <name evidence="10 13" type="primary">murG</name>
    <name evidence="13" type="ORF">DI626_08560</name>
</gene>
<name>A0A2W4ZTM2_9BACT</name>
<evidence type="ECO:0000256" key="10">
    <source>
        <dbReference type="HAMAP-Rule" id="MF_00033"/>
    </source>
</evidence>
<accession>A0A2W4ZTM2</accession>
<feature type="binding site" evidence="10">
    <location>
        <position position="301"/>
    </location>
    <ligand>
        <name>UDP-N-acetyl-alpha-D-glucosamine</name>
        <dbReference type="ChEBI" id="CHEBI:57705"/>
    </ligand>
</feature>
<dbReference type="GO" id="GO:0009252">
    <property type="term" value="P:peptidoglycan biosynthetic process"/>
    <property type="evidence" value="ECO:0007669"/>
    <property type="project" value="UniProtKB-UniRule"/>
</dbReference>
<keyword evidence="5 10" id="KW-0133">Cell shape</keyword>
<dbReference type="EC" id="2.4.1.227" evidence="10"/>
<evidence type="ECO:0000256" key="4">
    <source>
        <dbReference type="ARBA" id="ARBA00022679"/>
    </source>
</evidence>
<dbReference type="GO" id="GO:0050511">
    <property type="term" value="F:undecaprenyldiphospho-muramoylpentapeptide beta-N-acetylglucosaminyltransferase activity"/>
    <property type="evidence" value="ECO:0007669"/>
    <property type="project" value="UniProtKB-UniRule"/>
</dbReference>
<feature type="binding site" evidence="10">
    <location>
        <position position="129"/>
    </location>
    <ligand>
        <name>UDP-N-acetyl-alpha-D-glucosamine</name>
        <dbReference type="ChEBI" id="CHEBI:57705"/>
    </ligand>
</feature>
<keyword evidence="2 10" id="KW-0132">Cell division</keyword>
<feature type="binding site" evidence="10">
    <location>
        <position position="172"/>
    </location>
    <ligand>
        <name>UDP-N-acetyl-alpha-D-glucosamine</name>
        <dbReference type="ChEBI" id="CHEBI:57705"/>
    </ligand>
</feature>
<dbReference type="GO" id="GO:0008360">
    <property type="term" value="P:regulation of cell shape"/>
    <property type="evidence" value="ECO:0007669"/>
    <property type="project" value="UniProtKB-KW"/>
</dbReference>